<proteinExistence type="predicted"/>
<dbReference type="Gene3D" id="3.30.420.40">
    <property type="match status" value="1"/>
</dbReference>
<dbReference type="InterPro" id="IPR003695">
    <property type="entry name" value="Ppx_GppA_N"/>
</dbReference>
<dbReference type="SUPFAM" id="SSF109604">
    <property type="entry name" value="HD-domain/PDEase-like"/>
    <property type="match status" value="1"/>
</dbReference>
<keyword evidence="1 3" id="KW-0378">Hydrolase</keyword>
<sequence>MAKRVCVIDIGSNSVGMVVYEKTSRFAFKMLHQAKSKVQIAQNAYKNGGYLQPEPMQRAYDVLEDFVSISKSFQVKKILCVATSALRDAPNKQEFLQKIRHNLKLNIKVIDGEKEAYFGGVAVTNLLPFQKHSISVDIGGGSTEFTLIENGQIVQSFSLNLGTVRIKELFFDTNKSQEAIPFIDEKLAILEKLNPQTLIGIGGTLRAIANSVMQSANYPLKQLHAYTFHKEALQTQLTKILQAKDKNELRMLYIKENRLEVIQPGALIVSRIIQKLQCQNIITSEVGVKEGVYLADLLRNNKHKFPANFNVSVKMMMDSYITEHSYVNQLTKLTKELFVLTHTFFELPLEYKSLLSISAKLYNVGNIIDPLECCEINNSILLQNLKYGFTHQEILTITAITGNNTNITKRYGYLLPSKKIITSLRFLLRLSEALLTHRPSKGIDFSCEFKENTLYISSKKTLYLAKEATTKLQKPQDFQITFL</sequence>
<name>A0A1W1D2X4_9ZZZZ</name>
<protein>
    <submittedName>
        <fullName evidence="3">Exopolyphosphatase</fullName>
        <ecNumber evidence="3">3.6.1.11</ecNumber>
    </submittedName>
</protein>
<dbReference type="GO" id="GO:0004309">
    <property type="term" value="F:exopolyphosphatase activity"/>
    <property type="evidence" value="ECO:0007669"/>
    <property type="project" value="UniProtKB-EC"/>
</dbReference>
<accession>A0A1W1D2X4</accession>
<dbReference type="InterPro" id="IPR030673">
    <property type="entry name" value="PyroPPase_GppA_Ppx"/>
</dbReference>
<evidence type="ECO:0000259" key="2">
    <source>
        <dbReference type="Pfam" id="PF02541"/>
    </source>
</evidence>
<evidence type="ECO:0000313" key="3">
    <source>
        <dbReference type="EMBL" id="SFV74914.1"/>
    </source>
</evidence>
<dbReference type="EMBL" id="FPHP01000009">
    <property type="protein sequence ID" value="SFV74914.1"/>
    <property type="molecule type" value="Genomic_DNA"/>
</dbReference>
<dbReference type="Gene3D" id="1.10.3210.10">
    <property type="entry name" value="Hypothetical protein af1432"/>
    <property type="match status" value="1"/>
</dbReference>
<evidence type="ECO:0000256" key="1">
    <source>
        <dbReference type="ARBA" id="ARBA00022801"/>
    </source>
</evidence>
<dbReference type="Gene3D" id="3.30.420.150">
    <property type="entry name" value="Exopolyphosphatase. Domain 2"/>
    <property type="match status" value="1"/>
</dbReference>
<dbReference type="PANTHER" id="PTHR30005:SF0">
    <property type="entry name" value="RETROGRADE REGULATION PROTEIN 2"/>
    <property type="match status" value="1"/>
</dbReference>
<feature type="domain" description="Ppx/GppA phosphatase N-terminal" evidence="2">
    <location>
        <begin position="18"/>
        <end position="299"/>
    </location>
</feature>
<dbReference type="SUPFAM" id="SSF53067">
    <property type="entry name" value="Actin-like ATPase domain"/>
    <property type="match status" value="2"/>
</dbReference>
<dbReference type="InterPro" id="IPR043129">
    <property type="entry name" value="ATPase_NBD"/>
</dbReference>
<dbReference type="PIRSF" id="PIRSF001267">
    <property type="entry name" value="Pyrophosphatase_GppA_Ppx"/>
    <property type="match status" value="1"/>
</dbReference>
<dbReference type="CDD" id="cd24052">
    <property type="entry name" value="ASKHA_NBD_HpPPX-GppA-like"/>
    <property type="match status" value="1"/>
</dbReference>
<dbReference type="InterPro" id="IPR050273">
    <property type="entry name" value="GppA/Ppx_hydrolase"/>
</dbReference>
<reference evidence="3" key="1">
    <citation type="submission" date="2016-10" db="EMBL/GenBank/DDBJ databases">
        <authorList>
            <person name="de Groot N.N."/>
        </authorList>
    </citation>
    <scope>NUCLEOTIDE SEQUENCE</scope>
</reference>
<dbReference type="AlphaFoldDB" id="A0A1W1D2X4"/>
<gene>
    <name evidence="3" type="ORF">MNB_SM-3-1519</name>
</gene>
<dbReference type="PANTHER" id="PTHR30005">
    <property type="entry name" value="EXOPOLYPHOSPHATASE"/>
    <property type="match status" value="1"/>
</dbReference>
<dbReference type="Pfam" id="PF02541">
    <property type="entry name" value="Ppx-GppA"/>
    <property type="match status" value="1"/>
</dbReference>
<dbReference type="EC" id="3.6.1.11" evidence="3"/>
<organism evidence="3">
    <name type="scientific">hydrothermal vent metagenome</name>
    <dbReference type="NCBI Taxonomy" id="652676"/>
    <lineage>
        <taxon>unclassified sequences</taxon>
        <taxon>metagenomes</taxon>
        <taxon>ecological metagenomes</taxon>
    </lineage>
</organism>